<feature type="domain" description="Glycosyl hydrolase family 13 catalytic" evidence="2">
    <location>
        <begin position="184"/>
        <end position="611"/>
    </location>
</feature>
<dbReference type="InterPro" id="IPR011840">
    <property type="entry name" value="PulA_typeI"/>
</dbReference>
<gene>
    <name evidence="3" type="primary">pulA</name>
    <name evidence="3" type="ORF">JK636_15765</name>
</gene>
<dbReference type="EC" id="3.2.1.41" evidence="3"/>
<dbReference type="SUPFAM" id="SSF81296">
    <property type="entry name" value="E set domains"/>
    <property type="match status" value="1"/>
</dbReference>
<dbReference type="InterPro" id="IPR013780">
    <property type="entry name" value="Glyco_hydro_b"/>
</dbReference>
<dbReference type="Gene3D" id="2.60.40.1180">
    <property type="entry name" value="Golgi alpha-mannosidase II"/>
    <property type="match status" value="1"/>
</dbReference>
<dbReference type="InterPro" id="IPR013783">
    <property type="entry name" value="Ig-like_fold"/>
</dbReference>
<evidence type="ECO:0000259" key="2">
    <source>
        <dbReference type="SMART" id="SM00642"/>
    </source>
</evidence>
<name>A0ABS1TCW1_9CLOT</name>
<dbReference type="Pfam" id="PF21653">
    <property type="entry name" value="pulA_all-beta"/>
    <property type="match status" value="1"/>
</dbReference>
<protein>
    <submittedName>
        <fullName evidence="3">Type I pullulanase</fullName>
        <ecNumber evidence="3">3.2.1.41</ecNumber>
    </submittedName>
</protein>
<dbReference type="GO" id="GO:0051060">
    <property type="term" value="F:pullulanase activity"/>
    <property type="evidence" value="ECO:0007669"/>
    <property type="project" value="UniProtKB-EC"/>
</dbReference>
<dbReference type="Gene3D" id="2.60.40.10">
    <property type="entry name" value="Immunoglobulins"/>
    <property type="match status" value="1"/>
</dbReference>
<dbReference type="RefSeq" id="WP_202749937.1">
    <property type="nucleotide sequence ID" value="NZ_JAESWC010000012.1"/>
</dbReference>
<accession>A0ABS1TCW1</accession>
<dbReference type="NCBIfam" id="TIGR02104">
    <property type="entry name" value="pulA_typeI"/>
    <property type="match status" value="1"/>
</dbReference>
<evidence type="ECO:0000256" key="1">
    <source>
        <dbReference type="ARBA" id="ARBA00008061"/>
    </source>
</evidence>
<dbReference type="CDD" id="cd02860">
    <property type="entry name" value="E_set_Pullulanase"/>
    <property type="match status" value="1"/>
</dbReference>
<dbReference type="Proteomes" id="UP000632377">
    <property type="component" value="Unassembled WGS sequence"/>
</dbReference>
<keyword evidence="4" id="KW-1185">Reference proteome</keyword>
<dbReference type="Pfam" id="PF02922">
    <property type="entry name" value="CBM_48"/>
    <property type="match status" value="1"/>
</dbReference>
<keyword evidence="3" id="KW-0378">Hydrolase</keyword>
<dbReference type="InterPro" id="IPR006047">
    <property type="entry name" value="GH13_cat_dom"/>
</dbReference>
<dbReference type="InterPro" id="IPR049117">
    <property type="entry name" value="pulA_all-beta"/>
</dbReference>
<reference evidence="3 4" key="1">
    <citation type="submission" date="2021-01" db="EMBL/GenBank/DDBJ databases">
        <title>Genome public.</title>
        <authorList>
            <person name="Liu C."/>
            <person name="Sun Q."/>
        </authorList>
    </citation>
    <scope>NUCLEOTIDE SEQUENCE [LARGE SCALE GENOMIC DNA]</scope>
    <source>
        <strain evidence="3 4">YIM B02515</strain>
    </source>
</reference>
<dbReference type="Gene3D" id="3.20.20.80">
    <property type="entry name" value="Glycosidases"/>
    <property type="match status" value="1"/>
</dbReference>
<evidence type="ECO:0000313" key="3">
    <source>
        <dbReference type="EMBL" id="MBL4937185.1"/>
    </source>
</evidence>
<organism evidence="3 4">
    <name type="scientific">Clostridium rhizosphaerae</name>
    <dbReference type="NCBI Taxonomy" id="2803861"/>
    <lineage>
        <taxon>Bacteria</taxon>
        <taxon>Bacillati</taxon>
        <taxon>Bacillota</taxon>
        <taxon>Clostridia</taxon>
        <taxon>Eubacteriales</taxon>
        <taxon>Clostridiaceae</taxon>
        <taxon>Clostridium</taxon>
    </lineage>
</organism>
<comment type="caution">
    <text evidence="3">The sequence shown here is derived from an EMBL/GenBank/DDBJ whole genome shotgun (WGS) entry which is preliminary data.</text>
</comment>
<dbReference type="EMBL" id="JAESWC010000012">
    <property type="protein sequence ID" value="MBL4937185.1"/>
    <property type="molecule type" value="Genomic_DNA"/>
</dbReference>
<comment type="similarity">
    <text evidence="1">Belongs to the glycosyl hydrolase 13 family.</text>
</comment>
<dbReference type="InterPro" id="IPR014756">
    <property type="entry name" value="Ig_E-set"/>
</dbReference>
<dbReference type="SMART" id="SM00642">
    <property type="entry name" value="Aamy"/>
    <property type="match status" value="1"/>
</dbReference>
<keyword evidence="3" id="KW-0326">Glycosidase</keyword>
<dbReference type="SUPFAM" id="SSF51445">
    <property type="entry name" value="(Trans)glycosidases"/>
    <property type="match status" value="1"/>
</dbReference>
<dbReference type="InterPro" id="IPR004193">
    <property type="entry name" value="Glyco_hydro_13_N"/>
</dbReference>
<dbReference type="InterPro" id="IPR017853">
    <property type="entry name" value="GH"/>
</dbReference>
<dbReference type="CDD" id="cd11341">
    <property type="entry name" value="AmyAc_Pullulanase_LD-like"/>
    <property type="match status" value="1"/>
</dbReference>
<sequence>MFNAEVTKFNEIKLHLIEQVNLSSNEIIIKNGDKYPKINEIQNNNNSIIIKLNDEINIKHDCYITCKNVTVKAIYREIFNTEAFNMRYFTDLELGNFYSEDNTNFRVWSPAAEKIDLLLYKNCDPEIKEDPVRLSMKEDNGLWSLNVNENLKGLFYTYEVTVYGQTKEAVDPYAKALGINGLRGAIIDFNDTNPEGFLNHQAPRIENFTEAIIYETSIRDISTHPDSGVKSKGKFLGLAEENTKSSKGLSTALNHILEMGVTHVQLMPMYDFSYVSTNERNSVKYNWGYDPQNYNAPEGSYSTNPYDPIARIYELKILVQALHKNNLCVNMDVVYNHVFNLETENLERIFPGYYFRFFEDGKASNGSGCSNDTASERLMMRRFIVDSVYCWAQEYHLDGFRFDLMGLHDVTTMNAVREKLNTLERPMMLYGEGWILGTMLSDDIKANQQNANKMPHIGHFNDTIRNTVRGSVFIKEEKGFASGMENMEETVQYCVVGCTDYTGNGNSLFKSPDQAINYVSAHDNNTLWDKLKFSNPEDSEENLKSMQKLSNAIVLTSQGIPFLHSGVEFCRTKYGIEDSVRSEDHINWMDWDRKAQYIDVTKYYMGLIKLRKEHNAFKMNNVEQIKNHLEFLPDMPKNTVGFILKNYANGDSWKDIIVIYNAGKEAVSINIPEGTWNVVVDKNSAGVEALRNLNTNAITVESISMTVIYR</sequence>
<proteinExistence type="inferred from homology"/>
<evidence type="ECO:0000313" key="4">
    <source>
        <dbReference type="Proteomes" id="UP000632377"/>
    </source>
</evidence>
<dbReference type="PANTHER" id="PTHR43002">
    <property type="entry name" value="GLYCOGEN DEBRANCHING ENZYME"/>
    <property type="match status" value="1"/>
</dbReference>